<evidence type="ECO:0000256" key="3">
    <source>
        <dbReference type="ARBA" id="ARBA00006171"/>
    </source>
</evidence>
<comment type="catalytic activity">
    <reaction evidence="1">
        <text>2-phosphoglycolate + H2O = glycolate + phosphate</text>
        <dbReference type="Rhea" id="RHEA:14369"/>
        <dbReference type="ChEBI" id="CHEBI:15377"/>
        <dbReference type="ChEBI" id="CHEBI:29805"/>
        <dbReference type="ChEBI" id="CHEBI:43474"/>
        <dbReference type="ChEBI" id="CHEBI:58033"/>
        <dbReference type="EC" id="3.1.3.18"/>
    </reaction>
</comment>
<name>A0A5J6WP79_MORMI</name>
<dbReference type="InterPro" id="IPR006439">
    <property type="entry name" value="HAD-SF_hydro_IA"/>
</dbReference>
<dbReference type="SFLD" id="SFLDG01129">
    <property type="entry name" value="C1.5:_HAD__Beta-PGM__Phosphata"/>
    <property type="match status" value="1"/>
</dbReference>
<evidence type="ECO:0000256" key="1">
    <source>
        <dbReference type="ARBA" id="ARBA00000830"/>
    </source>
</evidence>
<dbReference type="Proteomes" id="UP000327424">
    <property type="component" value="Chromosome"/>
</dbReference>
<proteinExistence type="inferred from homology"/>
<dbReference type="NCBIfam" id="TIGR01549">
    <property type="entry name" value="HAD-SF-IA-v1"/>
    <property type="match status" value="1"/>
</dbReference>
<sequence length="250" mass="27309">MEIKGLLFDKDGTLLEFHQMWLQVAKGAATDTLNAYPAKNNSDDNNTNIDITALLAAIGVHGDYVDNHGLLASNPVEDTAEAWYQLLQLSSDKSLFSQTVKKLFNKQVEDNPALIQALPEVKDRLIDLKAQGFKLGIATADSKDATLYSLMQTQLHDLFDFVGYSDGDIAPKPAPALLHAFCQVCDLTAEQVIMFGDTVSDMKFGRNAGASTIGVLTGTATEDELKPYADIVLYSVADFNTDLLMTINQR</sequence>
<accession>A0A5J6WP79</accession>
<dbReference type="InterPro" id="IPR050155">
    <property type="entry name" value="HAD-like_hydrolase_sf"/>
</dbReference>
<dbReference type="PANTHER" id="PTHR43434:SF1">
    <property type="entry name" value="PHOSPHOGLYCOLATE PHOSPHATASE"/>
    <property type="match status" value="1"/>
</dbReference>
<comment type="pathway">
    <text evidence="2">Organic acid metabolism; glycolate biosynthesis; glycolate from 2-phosphoglycolate: step 1/1.</text>
</comment>
<dbReference type="InterPro" id="IPR023214">
    <property type="entry name" value="HAD_sf"/>
</dbReference>
<dbReference type="OrthoDB" id="9782449at2"/>
<organism evidence="5 6">
    <name type="scientific">Moritella marina ATCC 15381</name>
    <dbReference type="NCBI Taxonomy" id="1202962"/>
    <lineage>
        <taxon>Bacteria</taxon>
        <taxon>Pseudomonadati</taxon>
        <taxon>Pseudomonadota</taxon>
        <taxon>Gammaproteobacteria</taxon>
        <taxon>Alteromonadales</taxon>
        <taxon>Moritellaceae</taxon>
        <taxon>Moritella</taxon>
    </lineage>
</organism>
<evidence type="ECO:0000313" key="5">
    <source>
        <dbReference type="EMBL" id="QFI39969.1"/>
    </source>
</evidence>
<dbReference type="KEGG" id="mmaa:FR932_20190"/>
<evidence type="ECO:0000256" key="2">
    <source>
        <dbReference type="ARBA" id="ARBA00004818"/>
    </source>
</evidence>
<evidence type="ECO:0000313" key="6">
    <source>
        <dbReference type="Proteomes" id="UP000327424"/>
    </source>
</evidence>
<dbReference type="EMBL" id="CP044399">
    <property type="protein sequence ID" value="QFI39969.1"/>
    <property type="molecule type" value="Genomic_DNA"/>
</dbReference>
<dbReference type="EC" id="3.1.3.18" evidence="4"/>
<dbReference type="Gene3D" id="3.40.50.1000">
    <property type="entry name" value="HAD superfamily/HAD-like"/>
    <property type="match status" value="1"/>
</dbReference>
<keyword evidence="5" id="KW-0378">Hydrolase</keyword>
<dbReference type="GO" id="GO:0006281">
    <property type="term" value="P:DNA repair"/>
    <property type="evidence" value="ECO:0007669"/>
    <property type="project" value="TreeGrafter"/>
</dbReference>
<dbReference type="SUPFAM" id="SSF56784">
    <property type="entry name" value="HAD-like"/>
    <property type="match status" value="1"/>
</dbReference>
<dbReference type="Pfam" id="PF00702">
    <property type="entry name" value="Hydrolase"/>
    <property type="match status" value="1"/>
</dbReference>
<evidence type="ECO:0000256" key="4">
    <source>
        <dbReference type="ARBA" id="ARBA00013078"/>
    </source>
</evidence>
<dbReference type="AlphaFoldDB" id="A0A5J6WP79"/>
<dbReference type="InterPro" id="IPR036412">
    <property type="entry name" value="HAD-like_sf"/>
</dbReference>
<reference evidence="5 6" key="1">
    <citation type="submission" date="2019-09" db="EMBL/GenBank/DDBJ databases">
        <title>Hybrid Assembly of the complete Genome of the Deep-Sea Bacterium Moritella marina from long Nanopore and Illumina reads.</title>
        <authorList>
            <person name="Magin S."/>
            <person name="Georgoulis A."/>
            <person name="Papadimitriou K."/>
            <person name="Iliakis G."/>
            <person name="Vorgias C.E."/>
        </authorList>
    </citation>
    <scope>NUCLEOTIDE SEQUENCE [LARGE SCALE GENOMIC DNA]</scope>
    <source>
        <strain evidence="5 6">MP-1</strain>
    </source>
</reference>
<dbReference type="PANTHER" id="PTHR43434">
    <property type="entry name" value="PHOSPHOGLYCOLATE PHOSPHATASE"/>
    <property type="match status" value="1"/>
</dbReference>
<keyword evidence="6" id="KW-1185">Reference proteome</keyword>
<dbReference type="GO" id="GO:0008967">
    <property type="term" value="F:phosphoglycolate phosphatase activity"/>
    <property type="evidence" value="ECO:0007669"/>
    <property type="project" value="UniProtKB-EC"/>
</dbReference>
<gene>
    <name evidence="5" type="ORF">FR932_20190</name>
</gene>
<dbReference type="RefSeq" id="WP_019441362.1">
    <property type="nucleotide sequence ID" value="NZ_ALOE01000017.1"/>
</dbReference>
<dbReference type="GO" id="GO:0005829">
    <property type="term" value="C:cytosol"/>
    <property type="evidence" value="ECO:0007669"/>
    <property type="project" value="TreeGrafter"/>
</dbReference>
<protein>
    <recommendedName>
        <fullName evidence="4">phosphoglycolate phosphatase</fullName>
        <ecNumber evidence="4">3.1.3.18</ecNumber>
    </recommendedName>
</protein>
<comment type="similarity">
    <text evidence="3">Belongs to the HAD-like hydrolase superfamily. CbbY/CbbZ/Gph/YieH family.</text>
</comment>
<dbReference type="SFLD" id="SFLDS00003">
    <property type="entry name" value="Haloacid_Dehalogenase"/>
    <property type="match status" value="1"/>
</dbReference>